<evidence type="ECO:0000259" key="1">
    <source>
        <dbReference type="Pfam" id="PF00149"/>
    </source>
</evidence>
<dbReference type="GO" id="GO:0008803">
    <property type="term" value="F:bis(5'-nucleosyl)-tetraphosphatase (symmetrical) activity"/>
    <property type="evidence" value="ECO:0007669"/>
    <property type="project" value="TreeGrafter"/>
</dbReference>
<evidence type="ECO:0000313" key="3">
    <source>
        <dbReference type="Proteomes" id="UP000264589"/>
    </source>
</evidence>
<dbReference type="InParanoid" id="A0A371RG96"/>
<gene>
    <name evidence="2" type="ORF">DX908_03840</name>
</gene>
<evidence type="ECO:0000313" key="2">
    <source>
        <dbReference type="EMBL" id="RFB04493.1"/>
    </source>
</evidence>
<comment type="caution">
    <text evidence="2">The sequence shown here is derived from an EMBL/GenBank/DDBJ whole genome shotgun (WGS) entry which is preliminary data.</text>
</comment>
<dbReference type="InterPro" id="IPR004843">
    <property type="entry name" value="Calcineurin-like_PHP"/>
</dbReference>
<dbReference type="OrthoDB" id="9807890at2"/>
<dbReference type="Pfam" id="PF00149">
    <property type="entry name" value="Metallophos"/>
    <property type="match status" value="1"/>
</dbReference>
<dbReference type="AlphaFoldDB" id="A0A371RG96"/>
<dbReference type="GO" id="GO:0005737">
    <property type="term" value="C:cytoplasm"/>
    <property type="evidence" value="ECO:0007669"/>
    <property type="project" value="TreeGrafter"/>
</dbReference>
<reference evidence="2 3" key="1">
    <citation type="submission" date="2018-08" db="EMBL/GenBank/DDBJ databases">
        <title>Parvularcula sp. SM1705, isolated from surface water of the South Sea China.</title>
        <authorList>
            <person name="Sun L."/>
        </authorList>
    </citation>
    <scope>NUCLEOTIDE SEQUENCE [LARGE SCALE GENOMIC DNA]</scope>
    <source>
        <strain evidence="2 3">SM1705</strain>
    </source>
</reference>
<dbReference type="GO" id="GO:0110154">
    <property type="term" value="P:RNA decapping"/>
    <property type="evidence" value="ECO:0007669"/>
    <property type="project" value="TreeGrafter"/>
</dbReference>
<keyword evidence="3" id="KW-1185">Reference proteome</keyword>
<protein>
    <submittedName>
        <fullName evidence="2">Serine/threonine protein phosphatase</fullName>
    </submittedName>
</protein>
<organism evidence="2 3">
    <name type="scientific">Parvularcula marina</name>
    <dbReference type="NCBI Taxonomy" id="2292771"/>
    <lineage>
        <taxon>Bacteria</taxon>
        <taxon>Pseudomonadati</taxon>
        <taxon>Pseudomonadota</taxon>
        <taxon>Alphaproteobacteria</taxon>
        <taxon>Parvularculales</taxon>
        <taxon>Parvularculaceae</taxon>
        <taxon>Parvularcula</taxon>
    </lineage>
</organism>
<dbReference type="RefSeq" id="WP_116391126.1">
    <property type="nucleotide sequence ID" value="NZ_QUQO01000001.1"/>
</dbReference>
<dbReference type="InterPro" id="IPR029052">
    <property type="entry name" value="Metallo-depent_PP-like"/>
</dbReference>
<dbReference type="PANTHER" id="PTHR42850">
    <property type="entry name" value="METALLOPHOSPHOESTERASE"/>
    <property type="match status" value="1"/>
</dbReference>
<sequence length="253" mass="28004">MLRNLFKKAEAVTPAGPMGPPGKRCYAIGDVHGCARQLEGLLTQIRDDIVRRPRKKTAIVSLGDLIDRGPDSRGVIEQFMTFAMPDISTHVIAGNHEEMLITGLTDDPSVLPNWLRHGGYAFCESYGLSAEDLMGVDGDTARTRILGVVPEAHLDFLADTVERVRFGDYLLVHAGVNPARPLNDQNSADLRWIRDDFLNSDKDFGAVIVHGHTVFEDVEHKHNRISLDTGAYRTGKLTAIRLEDDEQELFAAC</sequence>
<dbReference type="SUPFAM" id="SSF56300">
    <property type="entry name" value="Metallo-dependent phosphatases"/>
    <property type="match status" value="1"/>
</dbReference>
<dbReference type="EMBL" id="QUQO01000001">
    <property type="protein sequence ID" value="RFB04493.1"/>
    <property type="molecule type" value="Genomic_DNA"/>
</dbReference>
<dbReference type="PANTHER" id="PTHR42850:SF4">
    <property type="entry name" value="ZINC-DEPENDENT ENDOPOLYPHOSPHATASE"/>
    <property type="match status" value="1"/>
</dbReference>
<name>A0A371RG96_9PROT</name>
<dbReference type="Proteomes" id="UP000264589">
    <property type="component" value="Unassembled WGS sequence"/>
</dbReference>
<dbReference type="Gene3D" id="3.60.21.10">
    <property type="match status" value="1"/>
</dbReference>
<proteinExistence type="predicted"/>
<dbReference type="InterPro" id="IPR050126">
    <property type="entry name" value="Ap4A_hydrolase"/>
</dbReference>
<dbReference type="FunCoup" id="A0A371RG96">
    <property type="interactions" value="83"/>
</dbReference>
<dbReference type="GO" id="GO:0016791">
    <property type="term" value="F:phosphatase activity"/>
    <property type="evidence" value="ECO:0007669"/>
    <property type="project" value="TreeGrafter"/>
</dbReference>
<feature type="domain" description="Calcineurin-like phosphoesterase" evidence="1">
    <location>
        <begin position="26"/>
        <end position="215"/>
    </location>
</feature>
<accession>A0A371RG96</accession>